<evidence type="ECO:0000313" key="2">
    <source>
        <dbReference type="EMBL" id="GFD14598.1"/>
    </source>
</evidence>
<proteinExistence type="predicted"/>
<feature type="non-terminal residue" evidence="2">
    <location>
        <position position="1"/>
    </location>
</feature>
<protein>
    <submittedName>
        <fullName evidence="2">Uncharacterized protein</fullName>
    </submittedName>
</protein>
<dbReference type="EMBL" id="BKCJ011280561">
    <property type="protein sequence ID" value="GFD14598.1"/>
    <property type="molecule type" value="Genomic_DNA"/>
</dbReference>
<comment type="caution">
    <text evidence="2">The sequence shown here is derived from an EMBL/GenBank/DDBJ whole genome shotgun (WGS) entry which is preliminary data.</text>
</comment>
<dbReference type="AlphaFoldDB" id="A0A699TZR6"/>
<feature type="compositionally biased region" description="Basic and acidic residues" evidence="1">
    <location>
        <begin position="81"/>
        <end position="110"/>
    </location>
</feature>
<evidence type="ECO:0000256" key="1">
    <source>
        <dbReference type="SAM" id="MobiDB-lite"/>
    </source>
</evidence>
<sequence>PPATTKTIPTVISTDIPTLRQYSRRAKIAQSTALLTTADEPASSLGDDSQAQDLEITSLKAMIKLLEDKDGGGAEPFGEDTTIKGRSLETREEAGVEKSNERCSNDTEEL</sequence>
<name>A0A699TZR6_TANCI</name>
<organism evidence="2">
    <name type="scientific">Tanacetum cinerariifolium</name>
    <name type="common">Dalmatian daisy</name>
    <name type="synonym">Chrysanthemum cinerariifolium</name>
    <dbReference type="NCBI Taxonomy" id="118510"/>
    <lineage>
        <taxon>Eukaryota</taxon>
        <taxon>Viridiplantae</taxon>
        <taxon>Streptophyta</taxon>
        <taxon>Embryophyta</taxon>
        <taxon>Tracheophyta</taxon>
        <taxon>Spermatophyta</taxon>
        <taxon>Magnoliopsida</taxon>
        <taxon>eudicotyledons</taxon>
        <taxon>Gunneridae</taxon>
        <taxon>Pentapetalae</taxon>
        <taxon>asterids</taxon>
        <taxon>campanulids</taxon>
        <taxon>Asterales</taxon>
        <taxon>Asteraceae</taxon>
        <taxon>Asteroideae</taxon>
        <taxon>Anthemideae</taxon>
        <taxon>Anthemidinae</taxon>
        <taxon>Tanacetum</taxon>
    </lineage>
</organism>
<reference evidence="2" key="1">
    <citation type="journal article" date="2019" name="Sci. Rep.">
        <title>Draft genome of Tanacetum cinerariifolium, the natural source of mosquito coil.</title>
        <authorList>
            <person name="Yamashiro T."/>
            <person name="Shiraishi A."/>
            <person name="Satake H."/>
            <person name="Nakayama K."/>
        </authorList>
    </citation>
    <scope>NUCLEOTIDE SEQUENCE</scope>
</reference>
<gene>
    <name evidence="2" type="ORF">Tci_886567</name>
</gene>
<accession>A0A699TZR6</accession>
<feature type="region of interest" description="Disordered" evidence="1">
    <location>
        <begin position="69"/>
        <end position="110"/>
    </location>
</feature>